<sequence>MNFWSAFVYLILTWTLIQALLYSISRAKNTSKKLPPGPKPLPILGNLLLLGDKPHKSLAKLAQIHGPLMSLKLGQVTSIVVSSSAMAKQVMQTHDQFFSNRTIPDSIRALDHHIVGLPWIPVSPLWRNLRKICNTQLFANKMLDANQNLRRKKVEQLLESVHKSSLSGEAVDFGRAAFTTTLNLLSNTTFSIDLADPSSKMAREFKEMMHNIMIEAGKPNLGDYFPVLRKIDPNGRRRRMIKYFGKIIDLVETIVQQRLELRKSTESATKNDVLDTLLTITEENSEELNKNQLYHFILVSLYYLFHFQLLLVS</sequence>
<dbReference type="Pfam" id="PF00067">
    <property type="entry name" value="p450"/>
    <property type="match status" value="1"/>
</dbReference>
<evidence type="ECO:0000256" key="1">
    <source>
        <dbReference type="SAM" id="Phobius"/>
    </source>
</evidence>
<accession>A0A2P6P7Q0</accession>
<dbReference type="GO" id="GO:0005506">
    <property type="term" value="F:iron ion binding"/>
    <property type="evidence" value="ECO:0007669"/>
    <property type="project" value="InterPro"/>
</dbReference>
<evidence type="ECO:0000313" key="2">
    <source>
        <dbReference type="EMBL" id="PRQ17922.1"/>
    </source>
</evidence>
<dbReference type="AlphaFoldDB" id="A0A2P6P7Q0"/>
<feature type="transmembrane region" description="Helical" evidence="1">
    <location>
        <begin position="293"/>
        <end position="312"/>
    </location>
</feature>
<dbReference type="EC" id="1.14.14.83" evidence="2"/>
<dbReference type="GO" id="GO:0020037">
    <property type="term" value="F:heme binding"/>
    <property type="evidence" value="ECO:0007669"/>
    <property type="project" value="InterPro"/>
</dbReference>
<dbReference type="OMA" id="RVERIFQ"/>
<keyword evidence="3" id="KW-1185">Reference proteome</keyword>
<dbReference type="Proteomes" id="UP000238479">
    <property type="component" value="Chromosome 7"/>
</dbReference>
<evidence type="ECO:0000313" key="3">
    <source>
        <dbReference type="Proteomes" id="UP000238479"/>
    </source>
</evidence>
<dbReference type="PANTHER" id="PTHR24299">
    <property type="entry name" value="CYTOCHROME P450 FAMILY 1"/>
    <property type="match status" value="1"/>
</dbReference>
<name>A0A2P6P7Q0_ROSCH</name>
<dbReference type="SUPFAM" id="SSF48264">
    <property type="entry name" value="Cytochrome P450"/>
    <property type="match status" value="1"/>
</dbReference>
<dbReference type="InterPro" id="IPR036396">
    <property type="entry name" value="Cyt_P450_sf"/>
</dbReference>
<protein>
    <submittedName>
        <fullName evidence="2">Putative geraniol 8-hydroxylase</fullName>
        <ecNumber evidence="2">1.14.14.83</ecNumber>
    </submittedName>
</protein>
<dbReference type="Gene3D" id="1.10.630.10">
    <property type="entry name" value="Cytochrome P450"/>
    <property type="match status" value="1"/>
</dbReference>
<reference evidence="2 3" key="1">
    <citation type="journal article" date="2018" name="Nat. Genet.">
        <title>The Rosa genome provides new insights in the design of modern roses.</title>
        <authorList>
            <person name="Bendahmane M."/>
        </authorList>
    </citation>
    <scope>NUCLEOTIDE SEQUENCE [LARGE SCALE GENOMIC DNA]</scope>
    <source>
        <strain evidence="3">cv. Old Blush</strain>
    </source>
</reference>
<dbReference type="GO" id="GO:0102811">
    <property type="term" value="F:geraniol 10-hydroxylase activity"/>
    <property type="evidence" value="ECO:0007669"/>
    <property type="project" value="UniProtKB-EC"/>
</dbReference>
<proteinExistence type="predicted"/>
<keyword evidence="1" id="KW-0472">Membrane</keyword>
<feature type="transmembrane region" description="Helical" evidence="1">
    <location>
        <begin position="6"/>
        <end position="24"/>
    </location>
</feature>
<gene>
    <name evidence="2" type="ORF">RchiOBHm_Chr7g0200251</name>
</gene>
<dbReference type="EMBL" id="PDCK01000045">
    <property type="protein sequence ID" value="PRQ17922.1"/>
    <property type="molecule type" value="Genomic_DNA"/>
</dbReference>
<keyword evidence="2" id="KW-0560">Oxidoreductase</keyword>
<organism evidence="2 3">
    <name type="scientific">Rosa chinensis</name>
    <name type="common">China rose</name>
    <dbReference type="NCBI Taxonomy" id="74649"/>
    <lineage>
        <taxon>Eukaryota</taxon>
        <taxon>Viridiplantae</taxon>
        <taxon>Streptophyta</taxon>
        <taxon>Embryophyta</taxon>
        <taxon>Tracheophyta</taxon>
        <taxon>Spermatophyta</taxon>
        <taxon>Magnoliopsida</taxon>
        <taxon>eudicotyledons</taxon>
        <taxon>Gunneridae</taxon>
        <taxon>Pentapetalae</taxon>
        <taxon>rosids</taxon>
        <taxon>fabids</taxon>
        <taxon>Rosales</taxon>
        <taxon>Rosaceae</taxon>
        <taxon>Rosoideae</taxon>
        <taxon>Rosoideae incertae sedis</taxon>
        <taxon>Rosa</taxon>
    </lineage>
</organism>
<comment type="caution">
    <text evidence="2">The sequence shown here is derived from an EMBL/GenBank/DDBJ whole genome shotgun (WGS) entry which is preliminary data.</text>
</comment>
<keyword evidence="1" id="KW-1133">Transmembrane helix</keyword>
<dbReference type="PANTHER" id="PTHR24299:SF59">
    <property type="entry name" value="CYTOCHROME P450 SUPERFAMILY PROTEIN"/>
    <property type="match status" value="1"/>
</dbReference>
<dbReference type="InterPro" id="IPR001128">
    <property type="entry name" value="Cyt_P450"/>
</dbReference>
<dbReference type="Gramene" id="PRQ17922">
    <property type="protein sequence ID" value="PRQ17922"/>
    <property type="gene ID" value="RchiOBHm_Chr7g0200251"/>
</dbReference>
<keyword evidence="1" id="KW-0812">Transmembrane</keyword>